<dbReference type="PRINTS" id="PR00111">
    <property type="entry name" value="ABHYDROLASE"/>
</dbReference>
<dbReference type="InterPro" id="IPR029058">
    <property type="entry name" value="AB_hydrolase_fold"/>
</dbReference>
<dbReference type="AlphaFoldDB" id="A0A6P5YHE6"/>
<evidence type="ECO:0000313" key="3">
    <source>
        <dbReference type="RefSeq" id="XP_022739959.1"/>
    </source>
</evidence>
<dbReference type="InterPro" id="IPR000639">
    <property type="entry name" value="Epox_hydrolase-like"/>
</dbReference>
<dbReference type="PANTHER" id="PTHR43139:SF25">
    <property type="entry name" value="ALPHA_BETA-HYDROLASES SUPERFAMILY PROTEIN"/>
    <property type="match status" value="1"/>
</dbReference>
<evidence type="ECO:0000259" key="1">
    <source>
        <dbReference type="Pfam" id="PF12697"/>
    </source>
</evidence>
<dbReference type="InterPro" id="IPR052370">
    <property type="entry name" value="Meta-cleavage_hydrolase"/>
</dbReference>
<accession>A0A6P5YHE6</accession>
<dbReference type="OrthoDB" id="6431331at2759"/>
<evidence type="ECO:0000313" key="2">
    <source>
        <dbReference type="Proteomes" id="UP000515121"/>
    </source>
</evidence>
<dbReference type="Pfam" id="PF12697">
    <property type="entry name" value="Abhydrolase_6"/>
    <property type="match status" value="1"/>
</dbReference>
<organism evidence="2 3">
    <name type="scientific">Durio zibethinus</name>
    <name type="common">Durian</name>
    <dbReference type="NCBI Taxonomy" id="66656"/>
    <lineage>
        <taxon>Eukaryota</taxon>
        <taxon>Viridiplantae</taxon>
        <taxon>Streptophyta</taxon>
        <taxon>Embryophyta</taxon>
        <taxon>Tracheophyta</taxon>
        <taxon>Spermatophyta</taxon>
        <taxon>Magnoliopsida</taxon>
        <taxon>eudicotyledons</taxon>
        <taxon>Gunneridae</taxon>
        <taxon>Pentapetalae</taxon>
        <taxon>rosids</taxon>
        <taxon>malvids</taxon>
        <taxon>Malvales</taxon>
        <taxon>Malvaceae</taxon>
        <taxon>Helicteroideae</taxon>
        <taxon>Durio</taxon>
    </lineage>
</organism>
<reference evidence="3" key="1">
    <citation type="submission" date="2025-08" db="UniProtKB">
        <authorList>
            <consortium name="RefSeq"/>
        </authorList>
    </citation>
    <scope>IDENTIFICATION</scope>
    <source>
        <tissue evidence="3">Fruit stalk</tissue>
    </source>
</reference>
<keyword evidence="2" id="KW-1185">Reference proteome</keyword>
<dbReference type="RefSeq" id="XP_022739959.1">
    <property type="nucleotide sequence ID" value="XM_022884224.1"/>
</dbReference>
<dbReference type="GO" id="GO:0003824">
    <property type="term" value="F:catalytic activity"/>
    <property type="evidence" value="ECO:0007669"/>
    <property type="project" value="InterPro"/>
</dbReference>
<dbReference type="Gene3D" id="3.40.50.1820">
    <property type="entry name" value="alpha/beta hydrolase"/>
    <property type="match status" value="1"/>
</dbReference>
<name>A0A6P5YHE6_DURZI</name>
<dbReference type="SUPFAM" id="SSF53474">
    <property type="entry name" value="alpha/beta-Hydrolases"/>
    <property type="match status" value="1"/>
</dbReference>
<gene>
    <name evidence="3" type="primary">LOC111292043</name>
</gene>
<dbReference type="Proteomes" id="UP000515121">
    <property type="component" value="Unplaced"/>
</dbReference>
<dbReference type="GeneID" id="111292043"/>
<dbReference type="InterPro" id="IPR000073">
    <property type="entry name" value="AB_hydrolase_1"/>
</dbReference>
<sequence length="321" mass="36461">MPTQQYASIDFSLTATRDWCYRRSFSNAGLRSTTMDLGDGTVMHVWTPKTHIQSKPTLVLIHGIGANAMWQWNDFISPLMSRFNVYVPDLLFFGDSYTTRSERSEQFQAQCVMRVMEAHGVTVMNVVGLSYGGFVGYSMAAQFKERVEKLVLGCAGVCLEEKDMEEGIFKVKSVDEAISILLPQTPDKIRELMKISFYKPAKGLPSCFLNDFIHVMCTENLQERKELIHALHKDRNLSDLPKITQPTLIIWGEYDQIFPLELGHRLKRHLGDNAELVIIKNAGHAINVEKPKELYKHFKSFLIDLLLPAKPGNYINGGKTD</sequence>
<dbReference type="KEGG" id="dzi:111292043"/>
<feature type="domain" description="AB hydrolase-1" evidence="1">
    <location>
        <begin position="58"/>
        <end position="294"/>
    </location>
</feature>
<dbReference type="PANTHER" id="PTHR43139">
    <property type="entry name" value="SI:DKEY-122A22.2"/>
    <property type="match status" value="1"/>
</dbReference>
<dbReference type="PRINTS" id="PR00412">
    <property type="entry name" value="EPOXHYDRLASE"/>
</dbReference>
<protein>
    <submittedName>
        <fullName evidence="3">Uncharacterized protein LOC111292043 isoform X1</fullName>
    </submittedName>
</protein>
<proteinExistence type="predicted"/>